<dbReference type="GO" id="GO:0000062">
    <property type="term" value="F:fatty-acyl-CoA binding"/>
    <property type="evidence" value="ECO:0007669"/>
    <property type="project" value="InterPro"/>
</dbReference>
<dbReference type="PRINTS" id="PR00689">
    <property type="entry name" value="ACOABINDINGP"/>
</dbReference>
<evidence type="ECO:0000256" key="2">
    <source>
        <dbReference type="ARBA" id="ARBA00023121"/>
    </source>
</evidence>
<proteinExistence type="inferred from homology"/>
<dbReference type="AlphaFoldDB" id="A0A2X0LJ92"/>
<dbReference type="PANTHER" id="PTHR23310">
    <property type="entry name" value="ACYL-COA-BINDING PROTEIN, ACBP"/>
    <property type="match status" value="1"/>
</dbReference>
<evidence type="ECO:0000313" key="5">
    <source>
        <dbReference type="EMBL" id="SCZ96604.1"/>
    </source>
</evidence>
<feature type="signal peptide" evidence="3">
    <location>
        <begin position="1"/>
        <end position="20"/>
    </location>
</feature>
<dbReference type="OrthoDB" id="346910at2759"/>
<dbReference type="InterPro" id="IPR035984">
    <property type="entry name" value="Acyl-CoA-binding_sf"/>
</dbReference>
<comment type="similarity">
    <text evidence="1">Belongs to the ACBP family.</text>
</comment>
<evidence type="ECO:0000256" key="3">
    <source>
        <dbReference type="SAM" id="SignalP"/>
    </source>
</evidence>
<dbReference type="EMBL" id="FMWP01000089">
    <property type="protein sequence ID" value="SCZ96604.1"/>
    <property type="molecule type" value="Genomic_DNA"/>
</dbReference>
<dbReference type="PANTHER" id="PTHR23310:SF62">
    <property type="entry name" value="ACYL-COA BINDING PROTEIN 1, ISOFORM A"/>
    <property type="match status" value="1"/>
</dbReference>
<dbReference type="Proteomes" id="UP000249723">
    <property type="component" value="Unassembled WGS sequence"/>
</dbReference>
<dbReference type="GO" id="GO:0006631">
    <property type="term" value="P:fatty acid metabolic process"/>
    <property type="evidence" value="ECO:0007669"/>
    <property type="project" value="TreeGrafter"/>
</dbReference>
<dbReference type="Pfam" id="PF00887">
    <property type="entry name" value="ACBP"/>
    <property type="match status" value="1"/>
</dbReference>
<evidence type="ECO:0000259" key="4">
    <source>
        <dbReference type="PROSITE" id="PS51228"/>
    </source>
</evidence>
<accession>A0A2X0LJ92</accession>
<reference evidence="6" key="1">
    <citation type="submission" date="2016-10" db="EMBL/GenBank/DDBJ databases">
        <authorList>
            <person name="Jeantristanb JTB J.-T."/>
            <person name="Ricardo R."/>
        </authorList>
    </citation>
    <scope>NUCLEOTIDE SEQUENCE [LARGE SCALE GENOMIC DNA]</scope>
</reference>
<evidence type="ECO:0000256" key="1">
    <source>
        <dbReference type="ARBA" id="ARBA00005567"/>
    </source>
</evidence>
<keyword evidence="2" id="KW-0446">Lipid-binding</keyword>
<organism evidence="5 6">
    <name type="scientific">Microbotryum saponariae</name>
    <dbReference type="NCBI Taxonomy" id="289078"/>
    <lineage>
        <taxon>Eukaryota</taxon>
        <taxon>Fungi</taxon>
        <taxon>Dikarya</taxon>
        <taxon>Basidiomycota</taxon>
        <taxon>Pucciniomycotina</taxon>
        <taxon>Microbotryomycetes</taxon>
        <taxon>Microbotryales</taxon>
        <taxon>Microbotryaceae</taxon>
        <taxon>Microbotryum</taxon>
    </lineage>
</organism>
<name>A0A2X0LJ92_9BASI</name>
<protein>
    <submittedName>
        <fullName evidence="5">BZ3500_MvSof-1268-A1-R1_Chr4-4g07470 protein</fullName>
    </submittedName>
</protein>
<sequence length="172" mass="18803">MKLLLTFSVLLALALSSTVAIAVDRVDGIRNTLAARGMSATADCAGSSGPIECSVPKNLTLDDTYRKFVTARELQARLPRKSGLFSKSPFESSAEEMLVLYALIKQGVIGDLNIEKPGYFDLAGKAKYTAWKRLEGMPCDEARIQYVALFLRILRDSDEELGREDIALILAA</sequence>
<dbReference type="STRING" id="289078.A0A2X0LJ92"/>
<keyword evidence="6" id="KW-1185">Reference proteome</keyword>
<dbReference type="SUPFAM" id="SSF47027">
    <property type="entry name" value="Acyl-CoA binding protein"/>
    <property type="match status" value="1"/>
</dbReference>
<feature type="domain" description="ACB" evidence="4">
    <location>
        <begin position="74"/>
        <end position="159"/>
    </location>
</feature>
<dbReference type="InterPro" id="IPR014352">
    <property type="entry name" value="FERM/acyl-CoA-bd_prot_sf"/>
</dbReference>
<dbReference type="Gene3D" id="1.20.80.10">
    <property type="match status" value="1"/>
</dbReference>
<dbReference type="InterPro" id="IPR000582">
    <property type="entry name" value="Acyl-CoA-binding_protein"/>
</dbReference>
<gene>
    <name evidence="5" type="ORF">BZ3500_MVSOF-1268-A1-R1_CHR4-4G07470</name>
</gene>
<dbReference type="PROSITE" id="PS51228">
    <property type="entry name" value="ACB_2"/>
    <property type="match status" value="1"/>
</dbReference>
<evidence type="ECO:0000313" key="6">
    <source>
        <dbReference type="Proteomes" id="UP000249723"/>
    </source>
</evidence>
<feature type="chain" id="PRO_5030060234" evidence="3">
    <location>
        <begin position="21"/>
        <end position="172"/>
    </location>
</feature>
<keyword evidence="3" id="KW-0732">Signal</keyword>